<dbReference type="EC" id="5.1.3.3" evidence="8"/>
<keyword evidence="13" id="KW-1185">Reference proteome</keyword>
<evidence type="ECO:0000256" key="8">
    <source>
        <dbReference type="PIRNR" id="PIRNR005096"/>
    </source>
</evidence>
<proteinExistence type="inferred from homology"/>
<evidence type="ECO:0000256" key="2">
    <source>
        <dbReference type="ARBA" id="ARBA00005028"/>
    </source>
</evidence>
<comment type="pathway">
    <text evidence="2 8">Carbohydrate metabolism; hexose metabolism.</text>
</comment>
<dbReference type="GO" id="GO:0030246">
    <property type="term" value="F:carbohydrate binding"/>
    <property type="evidence" value="ECO:0007669"/>
    <property type="project" value="InterPro"/>
</dbReference>
<dbReference type="GO" id="GO:0005737">
    <property type="term" value="C:cytoplasm"/>
    <property type="evidence" value="ECO:0007669"/>
    <property type="project" value="TreeGrafter"/>
</dbReference>
<feature type="active site" description="Proton donor" evidence="9">
    <location>
        <position position="243"/>
    </location>
</feature>
<evidence type="ECO:0000256" key="10">
    <source>
        <dbReference type="PIRSR" id="PIRSR005096-2"/>
    </source>
</evidence>
<evidence type="ECO:0000256" key="11">
    <source>
        <dbReference type="PIRSR" id="PIRSR005096-3"/>
    </source>
</evidence>
<feature type="binding site" evidence="11">
    <location>
        <begin position="243"/>
        <end position="245"/>
    </location>
    <ligand>
        <name>beta-D-galactose</name>
        <dbReference type="ChEBI" id="CHEBI:27667"/>
    </ligand>
</feature>
<dbReference type="PANTHER" id="PTHR10091">
    <property type="entry name" value="ALDOSE-1-EPIMERASE"/>
    <property type="match status" value="1"/>
</dbReference>
<comment type="subunit">
    <text evidence="4">Monomer.</text>
</comment>
<dbReference type="InterPro" id="IPR011013">
    <property type="entry name" value="Gal_mutarotase_sf_dom"/>
</dbReference>
<dbReference type="CDD" id="cd09019">
    <property type="entry name" value="galactose_mutarotase_like"/>
    <property type="match status" value="1"/>
</dbReference>
<dbReference type="InterPro" id="IPR047215">
    <property type="entry name" value="Galactose_mutarotase-like"/>
</dbReference>
<sequence length="408" mass="44543">MKENMVQMHTMAKAVNKPKIYFMNLLNAKSLSALTLAGALSLYSCGPKTADDSSADTQEMIQTSGLEVTVSNATVEGQEAQIYTLKNSNGLEVDLSNYGGVITRLMVPDKNGKLENVVLHYENLEGYSSSANYIGATVGRYANRIANGKFELDGKDYTLATNDGDHHLHGGDKGFNKVFWNAEIVKTENQAGVVLTYTSPDGEEGFPGELKTKVSFLLNDANDLTVAFEASTDQATIVNLTHHGYFNLSGLKENILGHELTINAADYTPVDSGLIPTGEVLAVEGTAFDFTSPHTIGERIAQVEGGYDHNYVLKTEADGKMTKMAELYHPGSGRLMELYADSPAVQFYSGNFLDGSIKVDGTSYDQYFGLCLEPQTFPNSPNEESFPSARLNPDETYRHTIKYHFGVK</sequence>
<gene>
    <name evidence="12" type="primary">galM</name>
    <name evidence="12" type="ORF">GCM10007049_39270</name>
</gene>
<dbReference type="InterPro" id="IPR014718">
    <property type="entry name" value="GH-type_carb-bd"/>
</dbReference>
<reference evidence="12" key="2">
    <citation type="submission" date="2020-09" db="EMBL/GenBank/DDBJ databases">
        <authorList>
            <person name="Sun Q."/>
            <person name="Kim S."/>
        </authorList>
    </citation>
    <scope>NUCLEOTIDE SEQUENCE</scope>
    <source>
        <strain evidence="12">KCTC 12368</strain>
    </source>
</reference>
<feature type="binding site" evidence="11">
    <location>
        <begin position="143"/>
        <end position="144"/>
    </location>
    <ligand>
        <name>beta-D-galactose</name>
        <dbReference type="ChEBI" id="CHEBI:27667"/>
    </ligand>
</feature>
<dbReference type="GO" id="GO:0004034">
    <property type="term" value="F:aldose 1-epimerase activity"/>
    <property type="evidence" value="ECO:0007669"/>
    <property type="project" value="UniProtKB-EC"/>
</dbReference>
<dbReference type="Proteomes" id="UP000619457">
    <property type="component" value="Unassembled WGS sequence"/>
</dbReference>
<dbReference type="NCBIfam" id="NF008277">
    <property type="entry name" value="PRK11055.1"/>
    <property type="match status" value="1"/>
</dbReference>
<keyword evidence="7 8" id="KW-0119">Carbohydrate metabolism</keyword>
<evidence type="ECO:0000313" key="12">
    <source>
        <dbReference type="EMBL" id="GGZ42333.1"/>
    </source>
</evidence>
<feature type="binding site" evidence="10">
    <location>
        <position position="308"/>
    </location>
    <ligand>
        <name>beta-D-galactose</name>
        <dbReference type="ChEBI" id="CHEBI:27667"/>
    </ligand>
</feature>
<accession>A0A918QEP2</accession>
<dbReference type="AlphaFoldDB" id="A0A918QEP2"/>
<protein>
    <recommendedName>
        <fullName evidence="8">Aldose 1-epimerase</fullName>
        <ecNumber evidence="8">5.1.3.3</ecNumber>
    </recommendedName>
</protein>
<organism evidence="12 13">
    <name type="scientific">Echinicola pacifica</name>
    <dbReference type="NCBI Taxonomy" id="346377"/>
    <lineage>
        <taxon>Bacteria</taxon>
        <taxon>Pseudomonadati</taxon>
        <taxon>Bacteroidota</taxon>
        <taxon>Cytophagia</taxon>
        <taxon>Cytophagales</taxon>
        <taxon>Cyclobacteriaceae</taxon>
        <taxon>Echinicola</taxon>
    </lineage>
</organism>
<evidence type="ECO:0000256" key="1">
    <source>
        <dbReference type="ARBA" id="ARBA00001913"/>
    </source>
</evidence>
<evidence type="ECO:0000256" key="3">
    <source>
        <dbReference type="ARBA" id="ARBA00006206"/>
    </source>
</evidence>
<dbReference type="Gene3D" id="2.70.98.10">
    <property type="match status" value="1"/>
</dbReference>
<dbReference type="GO" id="GO:0033499">
    <property type="term" value="P:galactose catabolic process via UDP-galactose, Leloir pathway"/>
    <property type="evidence" value="ECO:0007669"/>
    <property type="project" value="TreeGrafter"/>
</dbReference>
<dbReference type="InterPro" id="IPR015443">
    <property type="entry name" value="Aldose_1-epimerase"/>
</dbReference>
<dbReference type="EMBL" id="BMWX01000013">
    <property type="protein sequence ID" value="GGZ42333.1"/>
    <property type="molecule type" value="Genomic_DNA"/>
</dbReference>
<dbReference type="Pfam" id="PF01263">
    <property type="entry name" value="Aldose_epim"/>
    <property type="match status" value="1"/>
</dbReference>
<dbReference type="GO" id="GO:0006006">
    <property type="term" value="P:glucose metabolic process"/>
    <property type="evidence" value="ECO:0007669"/>
    <property type="project" value="TreeGrafter"/>
</dbReference>
<dbReference type="SUPFAM" id="SSF74650">
    <property type="entry name" value="Galactose mutarotase-like"/>
    <property type="match status" value="1"/>
</dbReference>
<evidence type="ECO:0000256" key="6">
    <source>
        <dbReference type="ARBA" id="ARBA00023235"/>
    </source>
</evidence>
<comment type="catalytic activity">
    <reaction evidence="8">
        <text>alpha-D-glucose = beta-D-glucose</text>
        <dbReference type="Rhea" id="RHEA:10264"/>
        <dbReference type="ChEBI" id="CHEBI:15903"/>
        <dbReference type="ChEBI" id="CHEBI:17925"/>
        <dbReference type="EC" id="5.1.3.3"/>
    </reaction>
</comment>
<keyword evidence="6 8" id="KW-0413">Isomerase</keyword>
<dbReference type="InterPro" id="IPR008183">
    <property type="entry name" value="Aldose_1/G6P_1-epimerase"/>
</dbReference>
<comment type="caution">
    <text evidence="12">The sequence shown here is derived from an EMBL/GenBank/DDBJ whole genome shotgun (WGS) entry which is preliminary data.</text>
</comment>
<comment type="similarity">
    <text evidence="3 8">Belongs to the aldose epimerase family.</text>
</comment>
<comment type="cofactor">
    <cofactor evidence="1">
        <name>Ca(2+)</name>
        <dbReference type="ChEBI" id="CHEBI:29108"/>
    </cofactor>
</comment>
<dbReference type="PANTHER" id="PTHR10091:SF0">
    <property type="entry name" value="GALACTOSE MUTAROTASE"/>
    <property type="match status" value="1"/>
</dbReference>
<evidence type="ECO:0000256" key="5">
    <source>
        <dbReference type="ARBA" id="ARBA00022837"/>
    </source>
</evidence>
<evidence type="ECO:0000256" key="7">
    <source>
        <dbReference type="ARBA" id="ARBA00023277"/>
    </source>
</evidence>
<keyword evidence="5" id="KW-0106">Calcium</keyword>
<dbReference type="PIRSF" id="PIRSF005096">
    <property type="entry name" value="GALM"/>
    <property type="match status" value="1"/>
</dbReference>
<evidence type="ECO:0000256" key="9">
    <source>
        <dbReference type="PIRSR" id="PIRSR005096-1"/>
    </source>
</evidence>
<evidence type="ECO:0000256" key="4">
    <source>
        <dbReference type="ARBA" id="ARBA00011245"/>
    </source>
</evidence>
<feature type="active site" description="Proton acceptor" evidence="9">
    <location>
        <position position="373"/>
    </location>
</feature>
<reference evidence="12" key="1">
    <citation type="journal article" date="2014" name="Int. J. Syst. Evol. Microbiol.">
        <title>Complete genome sequence of Corynebacterium casei LMG S-19264T (=DSM 44701T), isolated from a smear-ripened cheese.</title>
        <authorList>
            <consortium name="US DOE Joint Genome Institute (JGI-PGF)"/>
            <person name="Walter F."/>
            <person name="Albersmeier A."/>
            <person name="Kalinowski J."/>
            <person name="Ruckert C."/>
        </authorList>
    </citation>
    <scope>NUCLEOTIDE SEQUENCE</scope>
    <source>
        <strain evidence="12">KCTC 12368</strain>
    </source>
</reference>
<evidence type="ECO:0000313" key="13">
    <source>
        <dbReference type="Proteomes" id="UP000619457"/>
    </source>
</evidence>
<name>A0A918QEP2_9BACT</name>